<proteinExistence type="predicted"/>
<reference evidence="6 11" key="2">
    <citation type="submission" date="2017-08" db="EMBL/GenBank/DDBJ databases">
        <title>Aeromonas veronii bv sobria strain NS22 whole genome sequencing.</title>
        <authorList>
            <person name="Katharios P."/>
            <person name="Ha V.Q."/>
            <person name="Smyrli M."/>
        </authorList>
    </citation>
    <scope>NUCLEOTIDE SEQUENCE [LARGE SCALE GENOMIC DNA]</scope>
    <source>
        <strain evidence="6 11">NS22</strain>
    </source>
</reference>
<evidence type="ECO:0000313" key="10">
    <source>
        <dbReference type="Proteomes" id="UP000281725"/>
    </source>
</evidence>
<dbReference type="Proteomes" id="UP000281725">
    <property type="component" value="Unassembled WGS sequence"/>
</dbReference>
<dbReference type="Proteomes" id="UP000267614">
    <property type="component" value="Chromosome"/>
</dbReference>
<dbReference type="EMBL" id="PDXJ01000009">
    <property type="protein sequence ID" value="TND54899.1"/>
    <property type="molecule type" value="Genomic_DNA"/>
</dbReference>
<dbReference type="AlphaFoldDB" id="A0A0T6QKY9"/>
<reference evidence="2 9" key="6">
    <citation type="submission" date="2018-11" db="EMBL/GenBank/DDBJ databases">
        <title>Complete genome sequence of multidrug-resistant Aeromonas veronii strain MS-18-37.</title>
        <authorList>
            <person name="Abdelhamed H."/>
            <person name="Lawrence M."/>
            <person name="Waldbieser G."/>
        </authorList>
    </citation>
    <scope>NUCLEOTIDE SEQUENCE [LARGE SCALE GENOMIC DNA]</scope>
    <source>
        <strain evidence="2 9">MS-18-37</strain>
    </source>
</reference>
<evidence type="ECO:0000313" key="4">
    <source>
        <dbReference type="EMBL" id="RKJ86200.1"/>
    </source>
</evidence>
<dbReference type="EMBL" id="RAWX01000004">
    <property type="protein sequence ID" value="RKJ86200.1"/>
    <property type="molecule type" value="Genomic_DNA"/>
</dbReference>
<dbReference type="EMBL" id="CP033604">
    <property type="protein sequence ID" value="AYV39061.1"/>
    <property type="molecule type" value="Genomic_DNA"/>
</dbReference>
<evidence type="ECO:0000313" key="2">
    <source>
        <dbReference type="EMBL" id="AYV39061.1"/>
    </source>
</evidence>
<sequence>MASRSPWDSEAGAAPAESSITRFVKGSRMTWFYGLWLHHRGSHWTLWLGCPKEKVVRLVLLFKRGHGDRQGEEGWLAPVIPIGVRAIGKMLQQGRNARP</sequence>
<evidence type="ECO:0000313" key="11">
    <source>
        <dbReference type="Proteomes" id="UP000323129"/>
    </source>
</evidence>
<evidence type="ECO:0000313" key="12">
    <source>
        <dbReference type="Proteomes" id="UP000796104"/>
    </source>
</evidence>
<reference evidence="5" key="7">
    <citation type="journal article" date="2019" name="PLoS ONE">
        <title>Identification and characterization of putative Aeromonas spp. T3SS effectors.</title>
        <authorList>
            <person name="Rangel L.T."/>
            <person name="Marden J."/>
            <person name="Colston S."/>
            <person name="Setubal J.C."/>
            <person name="Graf J."/>
            <person name="Gogarten J.P."/>
        </authorList>
    </citation>
    <scope>NUCLEOTIDE SEQUENCE</scope>
    <source>
        <strain evidence="5">BAQ071013-135</strain>
    </source>
</reference>
<accession>A0A0T6QKY9</accession>
<gene>
    <name evidence="5" type="ORF">CF123_07795</name>
    <name evidence="6" type="ORF">CJF24_14165</name>
    <name evidence="4" type="ORF">D6R50_18070</name>
    <name evidence="3" type="ORF">DAA48_10785</name>
    <name evidence="2" type="ORF">EFI48_20825</name>
    <name evidence="1" type="ORF">WM43_11840</name>
</gene>
<evidence type="ECO:0000313" key="5">
    <source>
        <dbReference type="EMBL" id="TND54899.1"/>
    </source>
</evidence>
<reference evidence="3 8" key="4">
    <citation type="submission" date="2018-03" db="EMBL/GenBank/DDBJ databases">
        <title>Aeromonas veronii whole genome sequencing and analysis.</title>
        <authorList>
            <person name="Xie H."/>
            <person name="Liu T."/>
            <person name="Wang K."/>
        </authorList>
    </citation>
    <scope>NUCLEOTIDE SEQUENCE [LARGE SCALE GENOMIC DNA]</scope>
    <source>
        <strain evidence="3 8">XH.VA.1</strain>
    </source>
</reference>
<evidence type="ECO:0000313" key="7">
    <source>
        <dbReference type="Proteomes" id="UP000076809"/>
    </source>
</evidence>
<evidence type="ECO:0000313" key="1">
    <source>
        <dbReference type="EMBL" id="ANB53302.1"/>
    </source>
</evidence>
<protein>
    <submittedName>
        <fullName evidence="5">Uncharacterized protein</fullName>
    </submittedName>
</protein>
<dbReference type="STRING" id="654.AMS64_01245"/>
<dbReference type="OrthoDB" id="5587766at2"/>
<keyword evidence="11" id="KW-1185">Reference proteome</keyword>
<dbReference type="KEGG" id="avo:AMS64_01245"/>
<dbReference type="RefSeq" id="WP_005339542.1">
    <property type="nucleotide sequence ID" value="NZ_JBMKBH010000027.1"/>
</dbReference>
<dbReference type="EMBL" id="NQMC01000040">
    <property type="protein sequence ID" value="TYD43262.1"/>
    <property type="molecule type" value="Genomic_DNA"/>
</dbReference>
<evidence type="ECO:0000313" key="3">
    <source>
        <dbReference type="EMBL" id="PTH81024.1"/>
    </source>
</evidence>
<evidence type="ECO:0000313" key="8">
    <source>
        <dbReference type="Proteomes" id="UP000241986"/>
    </source>
</evidence>
<organism evidence="5 12">
    <name type="scientific">Aeromonas veronii</name>
    <dbReference type="NCBI Taxonomy" id="654"/>
    <lineage>
        <taxon>Bacteria</taxon>
        <taxon>Pseudomonadati</taxon>
        <taxon>Pseudomonadota</taxon>
        <taxon>Gammaproteobacteria</taxon>
        <taxon>Aeromonadales</taxon>
        <taxon>Aeromonadaceae</taxon>
        <taxon>Aeromonas</taxon>
    </lineage>
</organism>
<dbReference type="EMBL" id="PZKL01000026">
    <property type="protein sequence ID" value="PTH81024.1"/>
    <property type="molecule type" value="Genomic_DNA"/>
</dbReference>
<reference evidence="1 7" key="1">
    <citation type="journal article" date="2016" name="J. Clin. Microbiol.">
        <title>Detection and Whole-Genome Sequencing of Carbapenemase-Producing Aeromonas hydrophila Isolates from Routine Perirectal Surveillance Culture.</title>
        <authorList>
            <person name="Hughes H.Y."/>
            <person name="Conlan S.P."/>
            <person name="Lau A.F."/>
            <person name="Dekker J.P."/>
            <person name="Michelin A.V."/>
            <person name="Youn J.H."/>
            <person name="Henderson D.K."/>
            <person name="Frank K.M."/>
            <person name="Segre J.A."/>
            <person name="Palmore T.N."/>
        </authorList>
    </citation>
    <scope>NUCLEOTIDE SEQUENCE [LARGE SCALE GENOMIC DNA]</scope>
    <source>
        <strain evidence="1 7">AVNIH1</strain>
    </source>
</reference>
<evidence type="ECO:0000313" key="6">
    <source>
        <dbReference type="EMBL" id="TYD43262.1"/>
    </source>
</evidence>
<dbReference type="Proteomes" id="UP000076809">
    <property type="component" value="Chromosome"/>
</dbReference>
<name>A0A0T6QKY9_AERVE</name>
<dbReference type="Proteomes" id="UP000241986">
    <property type="component" value="Unassembled WGS sequence"/>
</dbReference>
<reference evidence="5" key="3">
    <citation type="submission" date="2017-10" db="EMBL/GenBank/DDBJ databases">
        <authorList>
            <person name="Colston S.M."/>
            <person name="Graf J."/>
        </authorList>
    </citation>
    <scope>NUCLEOTIDE SEQUENCE</scope>
    <source>
        <strain evidence="5">BAQ071013-135</strain>
    </source>
</reference>
<evidence type="ECO:0000313" key="9">
    <source>
        <dbReference type="Proteomes" id="UP000267614"/>
    </source>
</evidence>
<reference evidence="4 10" key="5">
    <citation type="submission" date="2018-09" db="EMBL/GenBank/DDBJ databases">
        <title>Genome sequencing of Aeromonas veronii MS-17-88.</title>
        <authorList>
            <person name="Tekedar H.C."/>
            <person name="Arick M.A."/>
            <person name="Hsu C.-Y."/>
            <person name="Thrash A."/>
            <person name="Karsi A."/>
            <person name="Lawrence M.L."/>
            <person name="Abdelhamed H."/>
        </authorList>
    </citation>
    <scope>NUCLEOTIDE SEQUENCE [LARGE SCALE GENOMIC DNA]</scope>
    <source>
        <strain evidence="4 10">MS 17-88</strain>
    </source>
</reference>
<dbReference type="Proteomes" id="UP000796104">
    <property type="component" value="Unassembled WGS sequence"/>
</dbReference>
<dbReference type="Proteomes" id="UP000323129">
    <property type="component" value="Unassembled WGS sequence"/>
</dbReference>
<dbReference type="EMBL" id="CP014774">
    <property type="protein sequence ID" value="ANB53302.1"/>
    <property type="molecule type" value="Genomic_DNA"/>
</dbReference>